<evidence type="ECO:0000313" key="2">
    <source>
        <dbReference type="EMBL" id="KAK4544164.1"/>
    </source>
</evidence>
<feature type="region of interest" description="Disordered" evidence="1">
    <location>
        <begin position="96"/>
        <end position="127"/>
    </location>
</feature>
<gene>
    <name evidence="2" type="ORF">LTR36_004374</name>
</gene>
<sequence>MAAPVLVRAYTGIRRPATSAPSRHSEIQALPPVSSYAFADILRSADCPEFQHAIDGIAEICAKNRMSLADEYASHLPPLGEITAATSVAAKPHLLRPGVRRPLTSVPEGSSGSSEGSRRSKKRSRIFGFGLQRPVDGRSLRQMRIGSMGRTISVGSTVALAASDNVVGRGDTGLASGADQDELARPQRLQRTPSEATQSLQRLLGMAGNVHSG</sequence>
<reference evidence="2 3" key="1">
    <citation type="submission" date="2021-11" db="EMBL/GenBank/DDBJ databases">
        <title>Black yeast isolated from Biological Soil Crust.</title>
        <authorList>
            <person name="Kurbessoian T."/>
        </authorList>
    </citation>
    <scope>NUCLEOTIDE SEQUENCE [LARGE SCALE GENOMIC DNA]</scope>
    <source>
        <strain evidence="2 3">CCFEE 5522</strain>
    </source>
</reference>
<evidence type="ECO:0000313" key="3">
    <source>
        <dbReference type="Proteomes" id="UP001324427"/>
    </source>
</evidence>
<name>A0AAV9JG19_9PEZI</name>
<comment type="caution">
    <text evidence="2">The sequence shown here is derived from an EMBL/GenBank/DDBJ whole genome shotgun (WGS) entry which is preliminary data.</text>
</comment>
<feature type="compositionally biased region" description="Polar residues" evidence="1">
    <location>
        <begin position="189"/>
        <end position="199"/>
    </location>
</feature>
<feature type="region of interest" description="Disordered" evidence="1">
    <location>
        <begin position="171"/>
        <end position="199"/>
    </location>
</feature>
<dbReference type="Proteomes" id="UP001324427">
    <property type="component" value="Unassembled WGS sequence"/>
</dbReference>
<proteinExistence type="predicted"/>
<accession>A0AAV9JG19</accession>
<organism evidence="2 3">
    <name type="scientific">Oleoguttula mirabilis</name>
    <dbReference type="NCBI Taxonomy" id="1507867"/>
    <lineage>
        <taxon>Eukaryota</taxon>
        <taxon>Fungi</taxon>
        <taxon>Dikarya</taxon>
        <taxon>Ascomycota</taxon>
        <taxon>Pezizomycotina</taxon>
        <taxon>Dothideomycetes</taxon>
        <taxon>Dothideomycetidae</taxon>
        <taxon>Mycosphaerellales</taxon>
        <taxon>Teratosphaeriaceae</taxon>
        <taxon>Oleoguttula</taxon>
    </lineage>
</organism>
<dbReference type="AlphaFoldDB" id="A0AAV9JG19"/>
<keyword evidence="3" id="KW-1185">Reference proteome</keyword>
<dbReference type="EMBL" id="JAVFHQ010000026">
    <property type="protein sequence ID" value="KAK4544164.1"/>
    <property type="molecule type" value="Genomic_DNA"/>
</dbReference>
<protein>
    <submittedName>
        <fullName evidence="2">Uncharacterized protein</fullName>
    </submittedName>
</protein>
<evidence type="ECO:0000256" key="1">
    <source>
        <dbReference type="SAM" id="MobiDB-lite"/>
    </source>
</evidence>